<evidence type="ECO:0000256" key="1">
    <source>
        <dbReference type="SAM" id="Phobius"/>
    </source>
</evidence>
<dbReference type="RefSeq" id="WP_114369891.1">
    <property type="nucleotide sequence ID" value="NZ_CP031092.1"/>
</dbReference>
<keyword evidence="1" id="KW-1133">Transmembrane helix</keyword>
<gene>
    <name evidence="2" type="ORF">DT065_00470</name>
</gene>
<organism evidence="2 3">
    <name type="scientific">Salicibibacter kimchii</name>
    <dbReference type="NCBI Taxonomy" id="2099786"/>
    <lineage>
        <taxon>Bacteria</taxon>
        <taxon>Bacillati</taxon>
        <taxon>Bacillota</taxon>
        <taxon>Bacilli</taxon>
        <taxon>Bacillales</taxon>
        <taxon>Bacillaceae</taxon>
        <taxon>Salicibibacter</taxon>
    </lineage>
</organism>
<evidence type="ECO:0000313" key="3">
    <source>
        <dbReference type="Proteomes" id="UP000252100"/>
    </source>
</evidence>
<dbReference type="AlphaFoldDB" id="A0A345BUK4"/>
<reference evidence="2 3" key="1">
    <citation type="journal article" date="2018" name="J. Microbiol.">
        <title>Salicibibacter kimchii gen. nov., sp. nov., a moderately halophilic and alkalitolerant bacterium in the family Bacillaceae, isolated from kimchi.</title>
        <authorList>
            <person name="Jang J.Y."/>
            <person name="Oh Y.J."/>
            <person name="Lim S.K."/>
            <person name="Park H.K."/>
            <person name="Lee C."/>
            <person name="Kim J.Y."/>
            <person name="Lee M.A."/>
            <person name="Choi H.J."/>
        </authorList>
    </citation>
    <scope>NUCLEOTIDE SEQUENCE [LARGE SCALE GENOMIC DNA]</scope>
    <source>
        <strain evidence="2 3">NKC1-1</strain>
    </source>
</reference>
<sequence>MEFIMEFVEGFGLIEGVVTAFLAFLGFIGGKLKPFLEETLKSVKKESDSYIISTLAEQGVRLINERFKGESGYEKFEHVTAWLAERAREREIPIKEDEIRGAIQEGYDLSIGKEKKKTEQSQ</sequence>
<proteinExistence type="predicted"/>
<protein>
    <recommendedName>
        <fullName evidence="4">Holin</fullName>
    </recommendedName>
</protein>
<evidence type="ECO:0000313" key="2">
    <source>
        <dbReference type="EMBL" id="AXF54635.1"/>
    </source>
</evidence>
<dbReference type="KEGG" id="rue:DT065_00470"/>
<dbReference type="Pfam" id="PF09682">
    <property type="entry name" value="Phage_holin_6_1"/>
    <property type="match status" value="1"/>
</dbReference>
<feature type="transmembrane region" description="Helical" evidence="1">
    <location>
        <begin position="12"/>
        <end position="32"/>
    </location>
</feature>
<keyword evidence="1" id="KW-0812">Transmembrane</keyword>
<name>A0A345BUK4_9BACI</name>
<dbReference type="InterPro" id="IPR010026">
    <property type="entry name" value="Phage_holin_LL-H"/>
</dbReference>
<evidence type="ECO:0008006" key="4">
    <source>
        <dbReference type="Google" id="ProtNLM"/>
    </source>
</evidence>
<dbReference type="EMBL" id="CP031092">
    <property type="protein sequence ID" value="AXF54635.1"/>
    <property type="molecule type" value="Genomic_DNA"/>
</dbReference>
<accession>A0A345BUK4</accession>
<keyword evidence="1" id="KW-0472">Membrane</keyword>
<keyword evidence="3" id="KW-1185">Reference proteome</keyword>
<dbReference type="Proteomes" id="UP000252100">
    <property type="component" value="Chromosome"/>
</dbReference>